<keyword evidence="2" id="KW-0378">Hydrolase</keyword>
<sequence length="199" mass="21225">MPSRSRSTPTVAQRRRQAAITAVAFVVIALVFAITWFINSGGDSGADESSSAVSSKSSTVRTSAVKTTTPTSTARKSTASKSTTPKPAARSSKKKTSTAPATAAVPARVTRTLALIDAGEWPEAARAPGTKGGITFRNNERRLPVTDADGRRVAYREWDVNPKEPGRSRDAERIVTGSDGTAWYTADHYRSFILIRGPS</sequence>
<dbReference type="GO" id="GO:0004521">
    <property type="term" value="F:RNA endonuclease activity"/>
    <property type="evidence" value="ECO:0007669"/>
    <property type="project" value="InterPro"/>
</dbReference>
<dbReference type="Proteomes" id="UP000035058">
    <property type="component" value="Unassembled WGS sequence"/>
</dbReference>
<dbReference type="AlphaFoldDB" id="K6WP13"/>
<dbReference type="InterPro" id="IPR000026">
    <property type="entry name" value="N1-like"/>
</dbReference>
<evidence type="ECO:0000256" key="2">
    <source>
        <dbReference type="ARBA" id="ARBA00022801"/>
    </source>
</evidence>
<organism evidence="5 6">
    <name type="scientific">Gordonia namibiensis NBRC 108229</name>
    <dbReference type="NCBI Taxonomy" id="1208314"/>
    <lineage>
        <taxon>Bacteria</taxon>
        <taxon>Bacillati</taxon>
        <taxon>Actinomycetota</taxon>
        <taxon>Actinomycetes</taxon>
        <taxon>Mycobacteriales</taxon>
        <taxon>Gordoniaceae</taxon>
        <taxon>Gordonia</taxon>
    </lineage>
</organism>
<dbReference type="GO" id="GO:0003723">
    <property type="term" value="F:RNA binding"/>
    <property type="evidence" value="ECO:0007669"/>
    <property type="project" value="InterPro"/>
</dbReference>
<dbReference type="InterPro" id="IPR016191">
    <property type="entry name" value="Ribonuclease/ribotoxin"/>
</dbReference>
<feature type="transmembrane region" description="Helical" evidence="4">
    <location>
        <begin position="20"/>
        <end position="38"/>
    </location>
</feature>
<evidence type="ECO:0000256" key="1">
    <source>
        <dbReference type="ARBA" id="ARBA00022722"/>
    </source>
</evidence>
<keyword evidence="4" id="KW-0472">Membrane</keyword>
<dbReference type="EMBL" id="BAHE01000022">
    <property type="protein sequence ID" value="GAC01166.1"/>
    <property type="molecule type" value="Genomic_DNA"/>
</dbReference>
<dbReference type="Pfam" id="PF00545">
    <property type="entry name" value="Ribonuclease"/>
    <property type="match status" value="1"/>
</dbReference>
<comment type="caution">
    <text evidence="5">The sequence shown here is derived from an EMBL/GenBank/DDBJ whole genome shotgun (WGS) entry which is preliminary data.</text>
</comment>
<evidence type="ECO:0000256" key="4">
    <source>
        <dbReference type="SAM" id="Phobius"/>
    </source>
</evidence>
<keyword evidence="6" id="KW-1185">Reference proteome</keyword>
<evidence type="ECO:0000313" key="6">
    <source>
        <dbReference type="Proteomes" id="UP000035058"/>
    </source>
</evidence>
<reference evidence="5 6" key="1">
    <citation type="submission" date="2012-08" db="EMBL/GenBank/DDBJ databases">
        <title>Whole genome shotgun sequence of Gordonia namibiensis NBRC 108229.</title>
        <authorList>
            <person name="Isaki-Nakamura S."/>
            <person name="Hosoyama A."/>
            <person name="Tsuchikane K."/>
            <person name="Katsumata H."/>
            <person name="Baba S."/>
            <person name="Yamazaki S."/>
            <person name="Fujita N."/>
        </authorList>
    </citation>
    <scope>NUCLEOTIDE SEQUENCE [LARGE SCALE GENOMIC DNA]</scope>
    <source>
        <strain evidence="5 6">NBRC 108229</strain>
    </source>
</reference>
<feature type="region of interest" description="Disordered" evidence="3">
    <location>
        <begin position="45"/>
        <end position="104"/>
    </location>
</feature>
<dbReference type="Gene3D" id="3.10.450.30">
    <property type="entry name" value="Microbial ribonucleases"/>
    <property type="match status" value="1"/>
</dbReference>
<gene>
    <name evidence="5" type="ORF">GONAM_22_01420</name>
</gene>
<evidence type="ECO:0000313" key="5">
    <source>
        <dbReference type="EMBL" id="GAC01166.1"/>
    </source>
</evidence>
<name>K6WP13_9ACTN</name>
<dbReference type="RefSeq" id="WP_006867336.1">
    <property type="nucleotide sequence ID" value="NZ_BAHE01000022.1"/>
</dbReference>
<keyword evidence="4" id="KW-1133">Transmembrane helix</keyword>
<accession>K6WP13</accession>
<dbReference type="SUPFAM" id="SSF53933">
    <property type="entry name" value="Microbial ribonucleases"/>
    <property type="match status" value="1"/>
</dbReference>
<dbReference type="GO" id="GO:0016787">
    <property type="term" value="F:hydrolase activity"/>
    <property type="evidence" value="ECO:0007669"/>
    <property type="project" value="UniProtKB-KW"/>
</dbReference>
<feature type="compositionally biased region" description="Low complexity" evidence="3">
    <location>
        <begin position="49"/>
        <end position="90"/>
    </location>
</feature>
<protein>
    <submittedName>
        <fullName evidence="5">Putative guanyl-specific ribonuclease</fullName>
    </submittedName>
</protein>
<proteinExistence type="predicted"/>
<keyword evidence="4" id="KW-0812">Transmembrane</keyword>
<evidence type="ECO:0000256" key="3">
    <source>
        <dbReference type="SAM" id="MobiDB-lite"/>
    </source>
</evidence>
<keyword evidence="1" id="KW-0540">Nuclease</keyword>